<dbReference type="Proteomes" id="UP001302602">
    <property type="component" value="Unassembled WGS sequence"/>
</dbReference>
<dbReference type="GeneID" id="87829907"/>
<name>A0AAN6TXV9_9PEZI</name>
<keyword evidence="2" id="KW-1185">Reference proteome</keyword>
<dbReference type="AlphaFoldDB" id="A0AAN6TXV9"/>
<sequence length="125" mass="14346">MPHLRTWDELSRSKLDGKNNCMMTRGPHQRLDTAECRNSLAIHINHSDWRPTPFVSFTTSAAGVEQLAGMRARRGNRGAQHLTAVDPLVRRKVGLPVLDVLVEMNSVQYSRSIRADPYRKENRYY</sequence>
<accession>A0AAN6TXV9</accession>
<dbReference type="EMBL" id="MU853230">
    <property type="protein sequence ID" value="KAK4122790.1"/>
    <property type="molecule type" value="Genomic_DNA"/>
</dbReference>
<evidence type="ECO:0000313" key="2">
    <source>
        <dbReference type="Proteomes" id="UP001302602"/>
    </source>
</evidence>
<gene>
    <name evidence="1" type="ORF">N657DRAFT_646540</name>
</gene>
<organism evidence="1 2">
    <name type="scientific">Parathielavia appendiculata</name>
    <dbReference type="NCBI Taxonomy" id="2587402"/>
    <lineage>
        <taxon>Eukaryota</taxon>
        <taxon>Fungi</taxon>
        <taxon>Dikarya</taxon>
        <taxon>Ascomycota</taxon>
        <taxon>Pezizomycotina</taxon>
        <taxon>Sordariomycetes</taxon>
        <taxon>Sordariomycetidae</taxon>
        <taxon>Sordariales</taxon>
        <taxon>Chaetomiaceae</taxon>
        <taxon>Parathielavia</taxon>
    </lineage>
</organism>
<comment type="caution">
    <text evidence="1">The sequence shown here is derived from an EMBL/GenBank/DDBJ whole genome shotgun (WGS) entry which is preliminary data.</text>
</comment>
<proteinExistence type="predicted"/>
<dbReference type="RefSeq" id="XP_062646561.1">
    <property type="nucleotide sequence ID" value="XM_062793138.1"/>
</dbReference>
<reference evidence="1" key="2">
    <citation type="submission" date="2023-05" db="EMBL/GenBank/DDBJ databases">
        <authorList>
            <consortium name="Lawrence Berkeley National Laboratory"/>
            <person name="Steindorff A."/>
            <person name="Hensen N."/>
            <person name="Bonometti L."/>
            <person name="Westerberg I."/>
            <person name="Brannstrom I.O."/>
            <person name="Guillou S."/>
            <person name="Cros-Aarteil S."/>
            <person name="Calhoun S."/>
            <person name="Haridas S."/>
            <person name="Kuo A."/>
            <person name="Mondo S."/>
            <person name="Pangilinan J."/>
            <person name="Riley R."/>
            <person name="Labutti K."/>
            <person name="Andreopoulos B."/>
            <person name="Lipzen A."/>
            <person name="Chen C."/>
            <person name="Yanf M."/>
            <person name="Daum C."/>
            <person name="Ng V."/>
            <person name="Clum A."/>
            <person name="Ohm R."/>
            <person name="Martin F."/>
            <person name="Silar P."/>
            <person name="Natvig D."/>
            <person name="Lalanne C."/>
            <person name="Gautier V."/>
            <person name="Ament-Velasquez S.L."/>
            <person name="Kruys A."/>
            <person name="Hutchinson M.I."/>
            <person name="Powell A.J."/>
            <person name="Barry K."/>
            <person name="Miller A.N."/>
            <person name="Grigoriev I.V."/>
            <person name="Debuchy R."/>
            <person name="Gladieux P."/>
            <person name="Thoren M.H."/>
            <person name="Johannesson H."/>
        </authorList>
    </citation>
    <scope>NUCLEOTIDE SEQUENCE</scope>
    <source>
        <strain evidence="1">CBS 731.68</strain>
    </source>
</reference>
<evidence type="ECO:0000313" key="1">
    <source>
        <dbReference type="EMBL" id="KAK4122790.1"/>
    </source>
</evidence>
<protein>
    <submittedName>
        <fullName evidence="1">Uncharacterized protein</fullName>
    </submittedName>
</protein>
<reference evidence="1" key="1">
    <citation type="journal article" date="2023" name="Mol. Phylogenet. Evol.">
        <title>Genome-scale phylogeny and comparative genomics of the fungal order Sordariales.</title>
        <authorList>
            <person name="Hensen N."/>
            <person name="Bonometti L."/>
            <person name="Westerberg I."/>
            <person name="Brannstrom I.O."/>
            <person name="Guillou S."/>
            <person name="Cros-Aarteil S."/>
            <person name="Calhoun S."/>
            <person name="Haridas S."/>
            <person name="Kuo A."/>
            <person name="Mondo S."/>
            <person name="Pangilinan J."/>
            <person name="Riley R."/>
            <person name="LaButti K."/>
            <person name="Andreopoulos B."/>
            <person name="Lipzen A."/>
            <person name="Chen C."/>
            <person name="Yan M."/>
            <person name="Daum C."/>
            <person name="Ng V."/>
            <person name="Clum A."/>
            <person name="Steindorff A."/>
            <person name="Ohm R.A."/>
            <person name="Martin F."/>
            <person name="Silar P."/>
            <person name="Natvig D.O."/>
            <person name="Lalanne C."/>
            <person name="Gautier V."/>
            <person name="Ament-Velasquez S.L."/>
            <person name="Kruys A."/>
            <person name="Hutchinson M.I."/>
            <person name="Powell A.J."/>
            <person name="Barry K."/>
            <person name="Miller A.N."/>
            <person name="Grigoriev I.V."/>
            <person name="Debuchy R."/>
            <person name="Gladieux P."/>
            <person name="Hiltunen Thoren M."/>
            <person name="Johannesson H."/>
        </authorList>
    </citation>
    <scope>NUCLEOTIDE SEQUENCE</scope>
    <source>
        <strain evidence="1">CBS 731.68</strain>
    </source>
</reference>